<proteinExistence type="predicted"/>
<comment type="caution">
    <text evidence="1">The sequence shown here is derived from an EMBL/GenBank/DDBJ whole genome shotgun (WGS) entry which is preliminary data.</text>
</comment>
<dbReference type="AlphaFoldDB" id="A0A5B7JF04"/>
<dbReference type="EMBL" id="VSRR010106520">
    <property type="protein sequence ID" value="MPC96571.1"/>
    <property type="molecule type" value="Genomic_DNA"/>
</dbReference>
<evidence type="ECO:0000313" key="2">
    <source>
        <dbReference type="Proteomes" id="UP000324222"/>
    </source>
</evidence>
<reference evidence="1 2" key="1">
    <citation type="submission" date="2019-05" db="EMBL/GenBank/DDBJ databases">
        <title>Another draft genome of Portunus trituberculatus and its Hox gene families provides insights of decapod evolution.</title>
        <authorList>
            <person name="Jeong J.-H."/>
            <person name="Song I."/>
            <person name="Kim S."/>
            <person name="Choi T."/>
            <person name="Kim D."/>
            <person name="Ryu S."/>
            <person name="Kim W."/>
        </authorList>
    </citation>
    <scope>NUCLEOTIDE SEQUENCE [LARGE SCALE GENOMIC DNA]</scope>
    <source>
        <tissue evidence="1">Muscle</tissue>
    </source>
</reference>
<keyword evidence="2" id="KW-1185">Reference proteome</keyword>
<sequence>MRMSFANVAWSRGKTKREGGWRVSWCSSGRCHQQVFKVTVVEVVVWLVDLCQDTTPDVRHHHHYNHHLLYHS</sequence>
<evidence type="ECO:0000313" key="1">
    <source>
        <dbReference type="EMBL" id="MPC96571.1"/>
    </source>
</evidence>
<accession>A0A5B7JF04</accession>
<name>A0A5B7JF04_PORTR</name>
<dbReference type="Proteomes" id="UP000324222">
    <property type="component" value="Unassembled WGS sequence"/>
</dbReference>
<protein>
    <submittedName>
        <fullName evidence="1">Uncharacterized protein</fullName>
    </submittedName>
</protein>
<organism evidence="1 2">
    <name type="scientific">Portunus trituberculatus</name>
    <name type="common">Swimming crab</name>
    <name type="synonym">Neptunus trituberculatus</name>
    <dbReference type="NCBI Taxonomy" id="210409"/>
    <lineage>
        <taxon>Eukaryota</taxon>
        <taxon>Metazoa</taxon>
        <taxon>Ecdysozoa</taxon>
        <taxon>Arthropoda</taxon>
        <taxon>Crustacea</taxon>
        <taxon>Multicrustacea</taxon>
        <taxon>Malacostraca</taxon>
        <taxon>Eumalacostraca</taxon>
        <taxon>Eucarida</taxon>
        <taxon>Decapoda</taxon>
        <taxon>Pleocyemata</taxon>
        <taxon>Brachyura</taxon>
        <taxon>Eubrachyura</taxon>
        <taxon>Portunoidea</taxon>
        <taxon>Portunidae</taxon>
        <taxon>Portuninae</taxon>
        <taxon>Portunus</taxon>
    </lineage>
</organism>
<gene>
    <name evidence="1" type="ORF">E2C01_091837</name>
</gene>